<accession>A0A8H9R0K5</accession>
<name>A0A8H9R0K5_CLOPF</name>
<feature type="domain" description="Gram-positive cocci surface proteins LPxTG" evidence="6">
    <location>
        <begin position="10"/>
        <end position="45"/>
    </location>
</feature>
<dbReference type="AlphaFoldDB" id="A0A8H9R0K5"/>
<evidence type="ECO:0000256" key="5">
    <source>
        <dbReference type="SAM" id="Phobius"/>
    </source>
</evidence>
<keyword evidence="3" id="KW-0732">Signal</keyword>
<reference evidence="7" key="2">
    <citation type="submission" date="2020-07" db="EMBL/GenBank/DDBJ databases">
        <authorList>
            <consortium name="NCBI Pathogen Detection Project"/>
        </authorList>
    </citation>
    <scope>NUCLEOTIDE SEQUENCE</scope>
    <source>
        <strain evidence="7">C8</strain>
    </source>
</reference>
<proteinExistence type="predicted"/>
<organism evidence="7">
    <name type="scientific">Clostridium perfringens</name>
    <dbReference type="NCBI Taxonomy" id="1502"/>
    <lineage>
        <taxon>Bacteria</taxon>
        <taxon>Bacillati</taxon>
        <taxon>Bacillota</taxon>
        <taxon>Clostridia</taxon>
        <taxon>Eubacteriales</taxon>
        <taxon>Clostridiaceae</taxon>
        <taxon>Clostridium</taxon>
    </lineage>
</organism>
<evidence type="ECO:0000256" key="1">
    <source>
        <dbReference type="ARBA" id="ARBA00022512"/>
    </source>
</evidence>
<evidence type="ECO:0000256" key="3">
    <source>
        <dbReference type="ARBA" id="ARBA00022729"/>
    </source>
</evidence>
<keyword evidence="5" id="KW-1133">Transmembrane helix</keyword>
<comment type="caution">
    <text evidence="7">The sequence shown here is derived from an EMBL/GenBank/DDBJ whole genome shotgun (WGS) entry which is preliminary data.</text>
</comment>
<dbReference type="EMBL" id="DACTCB010000069">
    <property type="protein sequence ID" value="HAT4309655.1"/>
    <property type="molecule type" value="Genomic_DNA"/>
</dbReference>
<protein>
    <submittedName>
        <fullName evidence="7">LPXTG cell wall anchor domain-containing protein</fullName>
    </submittedName>
</protein>
<dbReference type="Proteomes" id="UP000859547">
    <property type="component" value="Unassembled WGS sequence"/>
</dbReference>
<keyword evidence="1" id="KW-0134">Cell wall</keyword>
<dbReference type="Pfam" id="PF00746">
    <property type="entry name" value="Gram_pos_anchor"/>
    <property type="match status" value="1"/>
</dbReference>
<reference evidence="7" key="1">
    <citation type="journal article" date="2018" name="Genome Biol.">
        <title>SKESA: strategic k-mer extension for scrupulous assemblies.</title>
        <authorList>
            <person name="Souvorov A."/>
            <person name="Agarwala R."/>
            <person name="Lipman D.J."/>
        </authorList>
    </citation>
    <scope>NUCLEOTIDE SEQUENCE</scope>
    <source>
        <strain evidence="7">C8</strain>
    </source>
</reference>
<sequence>NHKSSNSKVLPKTGEVKEFSSLIGAELLGLAGLLFSMFKRKKEDE</sequence>
<evidence type="ECO:0000313" key="7">
    <source>
        <dbReference type="EMBL" id="HAT4309655.1"/>
    </source>
</evidence>
<feature type="transmembrane region" description="Helical" evidence="5">
    <location>
        <begin position="20"/>
        <end position="38"/>
    </location>
</feature>
<evidence type="ECO:0000256" key="4">
    <source>
        <dbReference type="ARBA" id="ARBA00023088"/>
    </source>
</evidence>
<evidence type="ECO:0000259" key="6">
    <source>
        <dbReference type="PROSITE" id="PS50847"/>
    </source>
</evidence>
<keyword evidence="5" id="KW-0472">Membrane</keyword>
<keyword evidence="5" id="KW-0812">Transmembrane</keyword>
<keyword evidence="4" id="KW-0572">Peptidoglycan-anchor</keyword>
<evidence type="ECO:0000256" key="2">
    <source>
        <dbReference type="ARBA" id="ARBA00022525"/>
    </source>
</evidence>
<keyword evidence="2" id="KW-0964">Secreted</keyword>
<feature type="non-terminal residue" evidence="7">
    <location>
        <position position="1"/>
    </location>
</feature>
<dbReference type="NCBIfam" id="TIGR01167">
    <property type="entry name" value="LPXTG_anchor"/>
    <property type="match status" value="1"/>
</dbReference>
<dbReference type="PROSITE" id="PS50847">
    <property type="entry name" value="GRAM_POS_ANCHORING"/>
    <property type="match status" value="1"/>
</dbReference>
<dbReference type="InterPro" id="IPR019931">
    <property type="entry name" value="LPXTG_anchor"/>
</dbReference>
<gene>
    <name evidence="7" type="ORF">I9080_003526</name>
</gene>